<evidence type="ECO:0000313" key="5">
    <source>
        <dbReference type="EMBL" id="SER14690.1"/>
    </source>
</evidence>
<dbReference type="Proteomes" id="UP000199233">
    <property type="component" value="Unassembled WGS sequence"/>
</dbReference>
<reference evidence="6" key="1">
    <citation type="submission" date="2016-10" db="EMBL/GenBank/DDBJ databases">
        <authorList>
            <person name="Varghese N."/>
            <person name="Submissions S."/>
        </authorList>
    </citation>
    <scope>NUCLEOTIDE SEQUENCE [LARGE SCALE GENOMIC DNA]</scope>
    <source>
        <strain evidence="6">DSM 25927</strain>
    </source>
</reference>
<dbReference type="SUPFAM" id="SSF46894">
    <property type="entry name" value="C-terminal effector domain of the bipartite response regulators"/>
    <property type="match status" value="1"/>
</dbReference>
<proteinExistence type="predicted"/>
<evidence type="ECO:0000256" key="2">
    <source>
        <dbReference type="ARBA" id="ARBA00023125"/>
    </source>
</evidence>
<organism evidence="5 6">
    <name type="scientific">Solimonas aquatica</name>
    <dbReference type="NCBI Taxonomy" id="489703"/>
    <lineage>
        <taxon>Bacteria</taxon>
        <taxon>Pseudomonadati</taxon>
        <taxon>Pseudomonadota</taxon>
        <taxon>Gammaproteobacteria</taxon>
        <taxon>Nevskiales</taxon>
        <taxon>Nevskiaceae</taxon>
        <taxon>Solimonas</taxon>
    </lineage>
</organism>
<dbReference type="EMBL" id="FOFS01000017">
    <property type="protein sequence ID" value="SER14690.1"/>
    <property type="molecule type" value="Genomic_DNA"/>
</dbReference>
<dbReference type="PRINTS" id="PR00038">
    <property type="entry name" value="HTHLUXR"/>
</dbReference>
<evidence type="ECO:0000313" key="6">
    <source>
        <dbReference type="Proteomes" id="UP000199233"/>
    </source>
</evidence>
<dbReference type="Gene3D" id="3.30.450.40">
    <property type="match status" value="1"/>
</dbReference>
<dbReference type="PANTHER" id="PTHR44688:SF16">
    <property type="entry name" value="DNA-BINDING TRANSCRIPTIONAL ACTIVATOR DEVR_DOSR"/>
    <property type="match status" value="1"/>
</dbReference>
<dbReference type="AlphaFoldDB" id="A0A1H9LTG1"/>
<evidence type="ECO:0000259" key="4">
    <source>
        <dbReference type="PROSITE" id="PS50043"/>
    </source>
</evidence>
<dbReference type="PROSITE" id="PS50043">
    <property type="entry name" value="HTH_LUXR_2"/>
    <property type="match status" value="1"/>
</dbReference>
<dbReference type="Gene3D" id="1.10.10.10">
    <property type="entry name" value="Winged helix-like DNA-binding domain superfamily/Winged helix DNA-binding domain"/>
    <property type="match status" value="1"/>
</dbReference>
<gene>
    <name evidence="5" type="ORF">SAMN04488038_11743</name>
</gene>
<dbReference type="InterPro" id="IPR000792">
    <property type="entry name" value="Tscrpt_reg_LuxR_C"/>
</dbReference>
<dbReference type="GO" id="GO:0003677">
    <property type="term" value="F:DNA binding"/>
    <property type="evidence" value="ECO:0007669"/>
    <property type="project" value="UniProtKB-KW"/>
</dbReference>
<dbReference type="GO" id="GO:0006355">
    <property type="term" value="P:regulation of DNA-templated transcription"/>
    <property type="evidence" value="ECO:0007669"/>
    <property type="project" value="InterPro"/>
</dbReference>
<keyword evidence="1" id="KW-0805">Transcription regulation</keyword>
<dbReference type="InterPro" id="IPR016032">
    <property type="entry name" value="Sig_transdc_resp-reg_C-effctor"/>
</dbReference>
<sequence length="262" mass="27925">MSKIPSAETPDSESTRLTARALRGRMRSVEHEASRLHLLESCAQTLAEDSSFKSALGSVLALSLRHLGADTGLLLWQDGGALTVQAAQGDALPVGARIPVGGVLAAVLRPPLQASLRKHIESRLRLGRDSEVAWELLLPLRLSGKGLGVLALMSRNGRLMPSAEDLHTLLAVATLLAGALAASIARPRAQKREAAHSLSRLTPREQQVLALLPQGLSNSEIAAQLGISTGTAKIHVERILHKLGLKDRTQAAVRATEWGHRT</sequence>
<dbReference type="STRING" id="489703.SAMN04488038_11743"/>
<dbReference type="RefSeq" id="WP_093289304.1">
    <property type="nucleotide sequence ID" value="NZ_FOFS01000017.1"/>
</dbReference>
<dbReference type="SUPFAM" id="SSF55781">
    <property type="entry name" value="GAF domain-like"/>
    <property type="match status" value="1"/>
</dbReference>
<dbReference type="InterPro" id="IPR029016">
    <property type="entry name" value="GAF-like_dom_sf"/>
</dbReference>
<feature type="domain" description="HTH luxR-type" evidence="4">
    <location>
        <begin position="194"/>
        <end position="259"/>
    </location>
</feature>
<keyword evidence="6" id="KW-1185">Reference proteome</keyword>
<dbReference type="PANTHER" id="PTHR44688">
    <property type="entry name" value="DNA-BINDING TRANSCRIPTIONAL ACTIVATOR DEVR_DOSR"/>
    <property type="match status" value="1"/>
</dbReference>
<protein>
    <submittedName>
        <fullName evidence="5">Regulatory protein, luxR family</fullName>
    </submittedName>
</protein>
<dbReference type="Pfam" id="PF00196">
    <property type="entry name" value="GerE"/>
    <property type="match status" value="1"/>
</dbReference>
<accession>A0A1H9LTG1</accession>
<dbReference type="OrthoDB" id="8533716at2"/>
<dbReference type="SMART" id="SM00421">
    <property type="entry name" value="HTH_LUXR"/>
    <property type="match status" value="1"/>
</dbReference>
<name>A0A1H9LTG1_9GAMM</name>
<dbReference type="InterPro" id="IPR036388">
    <property type="entry name" value="WH-like_DNA-bd_sf"/>
</dbReference>
<evidence type="ECO:0000256" key="1">
    <source>
        <dbReference type="ARBA" id="ARBA00023015"/>
    </source>
</evidence>
<keyword evidence="3" id="KW-0804">Transcription</keyword>
<keyword evidence="2" id="KW-0238">DNA-binding</keyword>
<dbReference type="CDD" id="cd06170">
    <property type="entry name" value="LuxR_C_like"/>
    <property type="match status" value="1"/>
</dbReference>
<evidence type="ECO:0000256" key="3">
    <source>
        <dbReference type="ARBA" id="ARBA00023163"/>
    </source>
</evidence>